<comment type="caution">
    <text evidence="2">The sequence shown here is derived from an EMBL/GenBank/DDBJ whole genome shotgun (WGS) entry which is preliminary data.</text>
</comment>
<feature type="transmembrane region" description="Helical" evidence="1">
    <location>
        <begin position="34"/>
        <end position="51"/>
    </location>
</feature>
<sequence length="310" mass="34741">MKKDTYIWSAVLLFIFYLFISGIPLVVYNAASTIISMVGGALAGIAIYYLIKSLKKNDEFSMFASLAPGFAAIIIGIIFVYNFLQKETRLLKNEGVITTAIITDGSSMESRRGGVYTIQVAFKNEKGVKLSKKTTIGENSYKKIGIGQEISIIYYPKNPAILTAILTEEDISNYIYSKSLKIDIKAIEKVHSMKHDEISSYLDPTSSLWSYTGDSDYGKGWENPTAGEIIYKNGDQIIYVKRNLSGIYKWKSDLRSNGFKQLKKEVTPTDNGDTFSVVTNTSYEKENAQVLIREVLENDLQTMILSYTTN</sequence>
<keyword evidence="3" id="KW-1185">Reference proteome</keyword>
<name>A0ABU3LHL0_9FLAO</name>
<dbReference type="EMBL" id="JAVTTO010000004">
    <property type="protein sequence ID" value="MDT7833072.1"/>
    <property type="molecule type" value="Genomic_DNA"/>
</dbReference>
<dbReference type="RefSeq" id="WP_349242323.1">
    <property type="nucleotide sequence ID" value="NZ_JAVTTO010000004.1"/>
</dbReference>
<proteinExistence type="predicted"/>
<dbReference type="Proteomes" id="UP001257277">
    <property type="component" value="Unassembled WGS sequence"/>
</dbReference>
<organism evidence="2 3">
    <name type="scientific">Asprobacillus argus</name>
    <dbReference type="NCBI Taxonomy" id="3076534"/>
    <lineage>
        <taxon>Bacteria</taxon>
        <taxon>Pseudomonadati</taxon>
        <taxon>Bacteroidota</taxon>
        <taxon>Flavobacteriia</taxon>
        <taxon>Flavobacteriales</taxon>
        <taxon>Flavobacteriaceae</taxon>
        <taxon>Asprobacillus</taxon>
    </lineage>
</organism>
<keyword evidence="1" id="KW-0812">Transmembrane</keyword>
<keyword evidence="1" id="KW-1133">Transmembrane helix</keyword>
<protein>
    <recommendedName>
        <fullName evidence="4">DUF3592 domain-containing protein</fullName>
    </recommendedName>
</protein>
<reference evidence="2 3" key="1">
    <citation type="submission" date="2023-09" db="EMBL/GenBank/DDBJ databases">
        <title>Novel taxa isolated from Blanes Bay.</title>
        <authorList>
            <person name="Rey-Velasco X."/>
            <person name="Lucena T."/>
        </authorList>
    </citation>
    <scope>NUCLEOTIDE SEQUENCE [LARGE SCALE GENOMIC DNA]</scope>
    <source>
        <strain evidence="2 3">S356</strain>
    </source>
</reference>
<gene>
    <name evidence="2" type="ORF">RQM59_11810</name>
</gene>
<evidence type="ECO:0000256" key="1">
    <source>
        <dbReference type="SAM" id="Phobius"/>
    </source>
</evidence>
<accession>A0ABU3LHL0</accession>
<evidence type="ECO:0000313" key="3">
    <source>
        <dbReference type="Proteomes" id="UP001257277"/>
    </source>
</evidence>
<feature type="transmembrane region" description="Helical" evidence="1">
    <location>
        <begin position="7"/>
        <end position="28"/>
    </location>
</feature>
<keyword evidence="1" id="KW-0472">Membrane</keyword>
<feature type="transmembrane region" description="Helical" evidence="1">
    <location>
        <begin position="63"/>
        <end position="84"/>
    </location>
</feature>
<evidence type="ECO:0008006" key="4">
    <source>
        <dbReference type="Google" id="ProtNLM"/>
    </source>
</evidence>
<evidence type="ECO:0000313" key="2">
    <source>
        <dbReference type="EMBL" id="MDT7833072.1"/>
    </source>
</evidence>